<accession>A0A1I3E8P7</accession>
<evidence type="ECO:0000313" key="3">
    <source>
        <dbReference type="EMBL" id="SFH95071.1"/>
    </source>
</evidence>
<keyword evidence="4" id="KW-1185">Reference proteome</keyword>
<dbReference type="AlphaFoldDB" id="A0A1I3E8P7"/>
<dbReference type="InterPro" id="IPR002711">
    <property type="entry name" value="HNH"/>
</dbReference>
<dbReference type="EMBL" id="FOQG01000003">
    <property type="protein sequence ID" value="SFH95071.1"/>
    <property type="molecule type" value="Genomic_DNA"/>
</dbReference>
<gene>
    <name evidence="3" type="ORF">SAMN05216561_103252</name>
</gene>
<name>A0A1I3E8P7_9ACTN</name>
<organism evidence="3 4">
    <name type="scientific">Nocardioides psychrotolerans</name>
    <dbReference type="NCBI Taxonomy" id="1005945"/>
    <lineage>
        <taxon>Bacteria</taxon>
        <taxon>Bacillati</taxon>
        <taxon>Actinomycetota</taxon>
        <taxon>Actinomycetes</taxon>
        <taxon>Propionibacteriales</taxon>
        <taxon>Nocardioidaceae</taxon>
        <taxon>Nocardioides</taxon>
    </lineage>
</organism>
<evidence type="ECO:0000256" key="1">
    <source>
        <dbReference type="ARBA" id="ARBA00023450"/>
    </source>
</evidence>
<reference evidence="3 4" key="1">
    <citation type="submission" date="2016-10" db="EMBL/GenBank/DDBJ databases">
        <authorList>
            <person name="de Groot N.N."/>
        </authorList>
    </citation>
    <scope>NUCLEOTIDE SEQUENCE [LARGE SCALE GENOMIC DNA]</scope>
    <source>
        <strain evidence="3 4">CGMCC 1.11156</strain>
    </source>
</reference>
<dbReference type="STRING" id="1005945.SAMN05216561_103252"/>
<protein>
    <recommendedName>
        <fullName evidence="2">HNH nuclease domain-containing protein</fullName>
    </recommendedName>
</protein>
<dbReference type="OrthoDB" id="5241234at2"/>
<dbReference type="GO" id="GO:0003676">
    <property type="term" value="F:nucleic acid binding"/>
    <property type="evidence" value="ECO:0007669"/>
    <property type="project" value="InterPro"/>
</dbReference>
<dbReference type="InterPro" id="IPR003870">
    <property type="entry name" value="DUF222"/>
</dbReference>
<dbReference type="GO" id="GO:0008270">
    <property type="term" value="F:zinc ion binding"/>
    <property type="evidence" value="ECO:0007669"/>
    <property type="project" value="InterPro"/>
</dbReference>
<dbReference type="Gene3D" id="1.10.30.50">
    <property type="match status" value="1"/>
</dbReference>
<comment type="similarity">
    <text evidence="1">Belongs to the Rv1128c/1148c/1588c/1702c/1945/3466 family.</text>
</comment>
<dbReference type="SMART" id="SM00507">
    <property type="entry name" value="HNHc"/>
    <property type="match status" value="1"/>
</dbReference>
<dbReference type="Proteomes" id="UP000198649">
    <property type="component" value="Unassembled WGS sequence"/>
</dbReference>
<dbReference type="CDD" id="cd00085">
    <property type="entry name" value="HNHc"/>
    <property type="match status" value="1"/>
</dbReference>
<proteinExistence type="inferred from homology"/>
<dbReference type="InterPro" id="IPR003615">
    <property type="entry name" value="HNH_nuc"/>
</dbReference>
<evidence type="ECO:0000313" key="4">
    <source>
        <dbReference type="Proteomes" id="UP000198649"/>
    </source>
</evidence>
<evidence type="ECO:0000259" key="2">
    <source>
        <dbReference type="SMART" id="SM00507"/>
    </source>
</evidence>
<dbReference type="RefSeq" id="WP_091111092.1">
    <property type="nucleotide sequence ID" value="NZ_BKAF01000007.1"/>
</dbReference>
<feature type="domain" description="HNH nuclease" evidence="2">
    <location>
        <begin position="335"/>
        <end position="386"/>
    </location>
</feature>
<dbReference type="Pfam" id="PF02720">
    <property type="entry name" value="DUF222"/>
    <property type="match status" value="1"/>
</dbReference>
<sequence>MFAVSELVGSVGRTASPTGRSWLRVEPDLTVEDRGLVDQIEALERQTSSAAAAKARLSAELYARRVDRDSDARVPTARPGRGVAHEVALARRESPHHGREHLALALALVHDLPETLAALERGDIDERRAMIIARESADLTRPDRARVDTVLAPTLAGLGERETTIAARRMAYQLDTATAETRSRRARGRRRVTMRSLPDAMARISAEVRAEDAVLVMDSLAEHAALRRAIGDDRGRDQVVADEFVERLIRPVTSVARNVEIHLVMDAEALLADATAQDASANPVHLVGHGPLPHGIAKDLLADPDAHVLIRRLFAHPEDGTLVAMDSKGVLFTSRLRRLLFARDGETCRTPWCDAPLRHGDHVTPRARGGATSLDGGQGLCEACNYAKESPGWHHHTRSRWPSRHHVEITTPTGHTHHSHAPPLPARPSPACTCRTTTLTVEIYRPLHQLDVQLTA</sequence>
<dbReference type="Pfam" id="PF01844">
    <property type="entry name" value="HNH"/>
    <property type="match status" value="1"/>
</dbReference>
<dbReference type="GO" id="GO:0004519">
    <property type="term" value="F:endonuclease activity"/>
    <property type="evidence" value="ECO:0007669"/>
    <property type="project" value="InterPro"/>
</dbReference>